<comment type="caution">
    <text evidence="10">The sequence shown here is derived from an EMBL/GenBank/DDBJ whole genome shotgun (WGS) entry which is preliminary data.</text>
</comment>
<dbReference type="Pfam" id="PF07690">
    <property type="entry name" value="MFS_1"/>
    <property type="match status" value="1"/>
</dbReference>
<evidence type="ECO:0000256" key="1">
    <source>
        <dbReference type="ARBA" id="ARBA00004141"/>
    </source>
</evidence>
<feature type="transmembrane region" description="Helical" evidence="8">
    <location>
        <begin position="309"/>
        <end position="332"/>
    </location>
</feature>
<feature type="transmembrane region" description="Helical" evidence="8">
    <location>
        <begin position="209"/>
        <end position="229"/>
    </location>
</feature>
<evidence type="ECO:0000313" key="11">
    <source>
        <dbReference type="Proteomes" id="UP001164286"/>
    </source>
</evidence>
<dbReference type="FunFam" id="1.20.1250.20:FF:000064">
    <property type="entry name" value="MFS allantoate transporter"/>
    <property type="match status" value="1"/>
</dbReference>
<evidence type="ECO:0000256" key="3">
    <source>
        <dbReference type="ARBA" id="ARBA00022692"/>
    </source>
</evidence>
<keyword evidence="3 8" id="KW-0812">Transmembrane</keyword>
<keyword evidence="11" id="KW-1185">Reference proteome</keyword>
<feature type="region of interest" description="Disordered" evidence="7">
    <location>
        <begin position="1"/>
        <end position="50"/>
    </location>
</feature>
<dbReference type="EMBL" id="JAKWFO010000005">
    <property type="protein sequence ID" value="KAI9635151.1"/>
    <property type="molecule type" value="Genomic_DNA"/>
</dbReference>
<feature type="transmembrane region" description="Helical" evidence="8">
    <location>
        <begin position="172"/>
        <end position="197"/>
    </location>
</feature>
<evidence type="ECO:0000313" key="10">
    <source>
        <dbReference type="EMBL" id="KAI9635151.1"/>
    </source>
</evidence>
<dbReference type="PANTHER" id="PTHR43791:SF59">
    <property type="entry name" value="TRANSPORTER, PUTATIVE (AFU_ORTHOLOGUE AFUA_1G06550)-RELATED"/>
    <property type="match status" value="1"/>
</dbReference>
<feature type="transmembrane region" description="Helical" evidence="8">
    <location>
        <begin position="404"/>
        <end position="425"/>
    </location>
</feature>
<dbReference type="SUPFAM" id="SSF103473">
    <property type="entry name" value="MFS general substrate transporter"/>
    <property type="match status" value="1"/>
</dbReference>
<feature type="transmembrane region" description="Helical" evidence="8">
    <location>
        <begin position="437"/>
        <end position="455"/>
    </location>
</feature>
<evidence type="ECO:0000256" key="5">
    <source>
        <dbReference type="ARBA" id="ARBA00023136"/>
    </source>
</evidence>
<name>A0AA38H7V6_9TREE</name>
<feature type="transmembrane region" description="Helical" evidence="8">
    <location>
        <begin position="81"/>
        <end position="106"/>
    </location>
</feature>
<comment type="similarity">
    <text evidence="6">Belongs to the major facilitator superfamily. Allantoate permease family.</text>
</comment>
<sequence>MVQMKSHKPDSVHVEQHPESDTASGRTQLGPDGVAEKALDPTTASSGGDIGGAWLAQYDGHRPELTEESNRIMSRRIDMSLLPIIFAIYFCQQLDKSSISFAAVFGFQADAGLQGSEYSWLSSIIYFAQLVFQPLSVYALVKFPVNYWICFCFFGWGISCMILAAFKSFPGLLVFRFILGAFEASISPSMLIIVSMWWTRREQPLRNNIWYSANGIALILGSLLAYGLANWSTSLYTYQLIFIFSGAIAVLIAIPTVFFLPAHPTTARFLSPEQKYLALERVRLNNTGTQNTHFDWSQVRECFTDLKTWGFVVMIFCVSFVSGGISAFGPLILQGFGLGPFQTILYNMIPGAIAIVANILAAFAVQTSKRKSPIILIILIFPVAAAAALYALPRGPEWTQRLLAVYFILQIFQPITPIIFSWAFANTAGHTKKTATTGALYIGLCVGNIVGPQLYMQTERPYYRTGLTANLVVLCVLFGVVILQALYLAYLNKRNNKRRLASGKTGRNIDYSLENSSNWASMRAAEAERNLADGGAAGEVYNANAFADLTDLKNEDFVYSL</sequence>
<reference evidence="10" key="1">
    <citation type="journal article" date="2022" name="G3 (Bethesda)">
        <title>High quality genome of the basidiomycete yeast Dioszegia hungarica PDD-24b-2 isolated from cloud water.</title>
        <authorList>
            <person name="Jarrige D."/>
            <person name="Haridas S."/>
            <person name="Bleykasten-Grosshans C."/>
            <person name="Joly M."/>
            <person name="Nadalig T."/>
            <person name="Sancelme M."/>
            <person name="Vuilleumier S."/>
            <person name="Grigoriev I.V."/>
            <person name="Amato P."/>
            <person name="Bringel F."/>
        </authorList>
    </citation>
    <scope>NUCLEOTIDE SEQUENCE</scope>
    <source>
        <strain evidence="10">PDD-24b-2</strain>
    </source>
</reference>
<evidence type="ECO:0000256" key="4">
    <source>
        <dbReference type="ARBA" id="ARBA00022989"/>
    </source>
</evidence>
<feature type="domain" description="Major facilitator superfamily (MFS) profile" evidence="9">
    <location>
        <begin position="81"/>
        <end position="496"/>
    </location>
</feature>
<accession>A0AA38H7V6</accession>
<evidence type="ECO:0000256" key="7">
    <source>
        <dbReference type="SAM" id="MobiDB-lite"/>
    </source>
</evidence>
<evidence type="ECO:0000256" key="6">
    <source>
        <dbReference type="ARBA" id="ARBA00037968"/>
    </source>
</evidence>
<feature type="transmembrane region" description="Helical" evidence="8">
    <location>
        <begin position="374"/>
        <end position="392"/>
    </location>
</feature>
<organism evidence="10 11">
    <name type="scientific">Dioszegia hungarica</name>
    <dbReference type="NCBI Taxonomy" id="4972"/>
    <lineage>
        <taxon>Eukaryota</taxon>
        <taxon>Fungi</taxon>
        <taxon>Dikarya</taxon>
        <taxon>Basidiomycota</taxon>
        <taxon>Agaricomycotina</taxon>
        <taxon>Tremellomycetes</taxon>
        <taxon>Tremellales</taxon>
        <taxon>Bulleribasidiaceae</taxon>
        <taxon>Dioszegia</taxon>
    </lineage>
</organism>
<feature type="transmembrane region" description="Helical" evidence="8">
    <location>
        <begin position="235"/>
        <end position="260"/>
    </location>
</feature>
<dbReference type="Gene3D" id="1.20.1250.20">
    <property type="entry name" value="MFS general substrate transporter like domains"/>
    <property type="match status" value="2"/>
</dbReference>
<gene>
    <name evidence="10" type="ORF">MKK02DRAFT_36601</name>
</gene>
<protein>
    <submittedName>
        <fullName evidence="10">MFS general substrate transporter</fullName>
    </submittedName>
</protein>
<dbReference type="Proteomes" id="UP001164286">
    <property type="component" value="Unassembled WGS sequence"/>
</dbReference>
<comment type="subcellular location">
    <subcellularLocation>
        <location evidence="1">Membrane</location>
        <topology evidence="1">Multi-pass membrane protein</topology>
    </subcellularLocation>
</comment>
<dbReference type="RefSeq" id="XP_052944928.1">
    <property type="nucleotide sequence ID" value="XM_053089456.1"/>
</dbReference>
<keyword evidence="4 8" id="KW-1133">Transmembrane helix</keyword>
<dbReference type="GeneID" id="77728661"/>
<evidence type="ECO:0000259" key="9">
    <source>
        <dbReference type="PROSITE" id="PS50850"/>
    </source>
</evidence>
<dbReference type="GO" id="GO:0022857">
    <property type="term" value="F:transmembrane transporter activity"/>
    <property type="evidence" value="ECO:0007669"/>
    <property type="project" value="InterPro"/>
</dbReference>
<dbReference type="InterPro" id="IPR011701">
    <property type="entry name" value="MFS"/>
</dbReference>
<dbReference type="GO" id="GO:0016020">
    <property type="term" value="C:membrane"/>
    <property type="evidence" value="ECO:0007669"/>
    <property type="project" value="UniProtKB-SubCell"/>
</dbReference>
<feature type="compositionally biased region" description="Basic and acidic residues" evidence="7">
    <location>
        <begin position="7"/>
        <end position="20"/>
    </location>
</feature>
<dbReference type="PROSITE" id="PS50850">
    <property type="entry name" value="MFS"/>
    <property type="match status" value="1"/>
</dbReference>
<dbReference type="PANTHER" id="PTHR43791">
    <property type="entry name" value="PERMEASE-RELATED"/>
    <property type="match status" value="1"/>
</dbReference>
<dbReference type="InterPro" id="IPR020846">
    <property type="entry name" value="MFS_dom"/>
</dbReference>
<keyword evidence="5 8" id="KW-0472">Membrane</keyword>
<dbReference type="InterPro" id="IPR036259">
    <property type="entry name" value="MFS_trans_sf"/>
</dbReference>
<feature type="transmembrane region" description="Helical" evidence="8">
    <location>
        <begin position="147"/>
        <end position="166"/>
    </location>
</feature>
<evidence type="ECO:0000256" key="8">
    <source>
        <dbReference type="SAM" id="Phobius"/>
    </source>
</evidence>
<dbReference type="AlphaFoldDB" id="A0AA38H7V6"/>
<keyword evidence="2" id="KW-0813">Transport</keyword>
<evidence type="ECO:0000256" key="2">
    <source>
        <dbReference type="ARBA" id="ARBA00022448"/>
    </source>
</evidence>
<feature type="transmembrane region" description="Helical" evidence="8">
    <location>
        <begin position="467"/>
        <end position="490"/>
    </location>
</feature>
<proteinExistence type="inferred from homology"/>
<feature type="transmembrane region" description="Helical" evidence="8">
    <location>
        <begin position="118"/>
        <end position="140"/>
    </location>
</feature>
<feature type="transmembrane region" description="Helical" evidence="8">
    <location>
        <begin position="344"/>
        <end position="365"/>
    </location>
</feature>